<dbReference type="GO" id="GO:0009234">
    <property type="term" value="P:menaquinone biosynthetic process"/>
    <property type="evidence" value="ECO:0007669"/>
    <property type="project" value="UniProtKB-UniRule"/>
</dbReference>
<feature type="transmembrane region" description="Helical" evidence="8">
    <location>
        <begin position="12"/>
        <end position="31"/>
    </location>
</feature>
<dbReference type="GO" id="GO:0005886">
    <property type="term" value="C:plasma membrane"/>
    <property type="evidence" value="ECO:0007669"/>
    <property type="project" value="UniProtKB-SubCell"/>
</dbReference>
<dbReference type="GO" id="GO:0042371">
    <property type="term" value="P:vitamin K biosynthetic process"/>
    <property type="evidence" value="ECO:0007669"/>
    <property type="project" value="TreeGrafter"/>
</dbReference>
<feature type="transmembrane region" description="Helical" evidence="8">
    <location>
        <begin position="209"/>
        <end position="231"/>
    </location>
</feature>
<dbReference type="PANTHER" id="PTHR13929">
    <property type="entry name" value="1,4-DIHYDROXY-2-NAPHTHOATE OCTAPRENYLTRANSFERASE"/>
    <property type="match status" value="1"/>
</dbReference>
<feature type="transmembrane region" description="Helical" evidence="8">
    <location>
        <begin position="252"/>
        <end position="285"/>
    </location>
</feature>
<feature type="transmembrane region" description="Helical" evidence="8">
    <location>
        <begin position="154"/>
        <end position="173"/>
    </location>
</feature>
<dbReference type="InterPro" id="IPR044878">
    <property type="entry name" value="UbiA_sf"/>
</dbReference>
<dbReference type="EMBL" id="FMBL01000001">
    <property type="protein sequence ID" value="SCC79479.1"/>
    <property type="molecule type" value="Genomic_DNA"/>
</dbReference>
<feature type="transmembrane region" description="Helical" evidence="8">
    <location>
        <begin position="335"/>
        <end position="354"/>
    </location>
</feature>
<proteinExistence type="inferred from homology"/>
<dbReference type="STRING" id="1505727.GA0061077_0748"/>
<dbReference type="HAMAP" id="MF_01937">
    <property type="entry name" value="MenA_1"/>
    <property type="match status" value="1"/>
</dbReference>
<dbReference type="UniPathway" id="UPA00079">
    <property type="reaction ID" value="UER00168"/>
</dbReference>
<dbReference type="InterPro" id="IPR000537">
    <property type="entry name" value="UbiA_prenyltransferase"/>
</dbReference>
<dbReference type="CDD" id="cd13962">
    <property type="entry name" value="PT_UbiA_UBIAD1"/>
    <property type="match status" value="1"/>
</dbReference>
<reference evidence="11" key="1">
    <citation type="submission" date="2016-08" db="EMBL/GenBank/DDBJ databases">
        <authorList>
            <person name="Varghese N."/>
            <person name="Submissions Spin"/>
        </authorList>
    </citation>
    <scope>NUCLEOTIDE SEQUENCE [LARGE SCALE GENOMIC DNA]</scope>
    <source>
        <strain evidence="11">R-52791</strain>
    </source>
</reference>
<evidence type="ECO:0000256" key="7">
    <source>
        <dbReference type="ARBA" id="ARBA00023136"/>
    </source>
</evidence>
<accession>A0A1C4H3E0</accession>
<name>A0A1C4H3E0_9BIFI</name>
<feature type="transmembrane region" description="Helical" evidence="8">
    <location>
        <begin position="67"/>
        <end position="91"/>
    </location>
</feature>
<keyword evidence="5 8" id="KW-0812">Transmembrane</keyword>
<evidence type="ECO:0000313" key="11">
    <source>
        <dbReference type="Proteomes" id="UP000242610"/>
    </source>
</evidence>
<dbReference type="InterPro" id="IPR004657">
    <property type="entry name" value="MenA"/>
</dbReference>
<feature type="transmembrane region" description="Helical" evidence="8">
    <location>
        <begin position="291"/>
        <end position="314"/>
    </location>
</feature>
<dbReference type="Pfam" id="PF01040">
    <property type="entry name" value="UbiA"/>
    <property type="match status" value="1"/>
</dbReference>
<dbReference type="Gene3D" id="1.10.357.140">
    <property type="entry name" value="UbiA prenyltransferase"/>
    <property type="match status" value="1"/>
</dbReference>
<comment type="subcellular location">
    <subcellularLocation>
        <location evidence="8">Cell membrane</location>
        <topology evidence="8">Multi-pass membrane protein</topology>
    </subcellularLocation>
    <subcellularLocation>
        <location evidence="1">Membrane</location>
        <topology evidence="1">Multi-pass membrane protein</topology>
    </subcellularLocation>
</comment>
<comment type="pathway">
    <text evidence="8">Quinol/quinone metabolism; menaquinone biosynthesis; menaquinol from 1,4-dihydroxy-2-naphthoate: step 1/2.</text>
</comment>
<gene>
    <name evidence="8" type="primary">menA</name>
    <name evidence="10" type="ORF">GA0061077_0748</name>
</gene>
<evidence type="ECO:0000256" key="5">
    <source>
        <dbReference type="ARBA" id="ARBA00022692"/>
    </source>
</evidence>
<evidence type="ECO:0000256" key="6">
    <source>
        <dbReference type="ARBA" id="ARBA00022989"/>
    </source>
</evidence>
<organism evidence="10 11">
    <name type="scientific">Bifidobacterium commune</name>
    <dbReference type="NCBI Taxonomy" id="1505727"/>
    <lineage>
        <taxon>Bacteria</taxon>
        <taxon>Bacillati</taxon>
        <taxon>Actinomycetota</taxon>
        <taxon>Actinomycetes</taxon>
        <taxon>Bifidobacteriales</taxon>
        <taxon>Bifidobacteriaceae</taxon>
        <taxon>Bifidobacterium</taxon>
    </lineage>
</organism>
<evidence type="ECO:0000256" key="4">
    <source>
        <dbReference type="ARBA" id="ARBA00022679"/>
    </source>
</evidence>
<keyword evidence="4 8" id="KW-0808">Transferase</keyword>
<evidence type="ECO:0000256" key="2">
    <source>
        <dbReference type="ARBA" id="ARBA00022428"/>
    </source>
</evidence>
<dbReference type="GO" id="GO:0046428">
    <property type="term" value="F:1,4-dihydroxy-2-naphthoate polyprenyltransferase activity"/>
    <property type="evidence" value="ECO:0007669"/>
    <property type="project" value="UniProtKB-UniRule"/>
</dbReference>
<feature type="transmembrane region" description="Helical" evidence="8">
    <location>
        <begin position="129"/>
        <end position="148"/>
    </location>
</feature>
<keyword evidence="3 8" id="KW-1003">Cell membrane</keyword>
<dbReference type="RefSeq" id="WP_091847516.1">
    <property type="nucleotide sequence ID" value="NZ_FMBL01000001.1"/>
</dbReference>
<keyword evidence="6 8" id="KW-1133">Transmembrane helix</keyword>
<dbReference type="PANTHER" id="PTHR13929:SF0">
    <property type="entry name" value="UBIA PRENYLTRANSFERASE DOMAIN-CONTAINING PROTEIN 1"/>
    <property type="match status" value="1"/>
</dbReference>
<sequence>MNLWINGLRPKTLPASIAPVLIGVTSSYLLLQAKAKVGCHTQPSEMQGCTAVVRTSASGAFSGSVSAGMFVLVSVLCIIIALFLQIAVNFVNDYSDGIRGIDAGRGASEFQTAKPQRLTASGLVAPKQVLAAAGINALIACIAGLAAIALTGRWWMIVVGVLCLLAGWFYTGGKHPYGYAGYGEIAVFIFFGIVAVLGTQYLLTGDINVPGIVGAILCGLYSCAILMVNNLRDLGEDKGSGKMTLAVILGPGAARTLLLVVYMLSVVITVVVALIPSIFILISFVPSLAPYFNTLSVLGIILTCTSLLLMLVIVKVAMDFAHAVNKENFVKALPMCSMTLLLFALVFIISQLAVTL</sequence>
<evidence type="ECO:0000256" key="8">
    <source>
        <dbReference type="HAMAP-Rule" id="MF_01937"/>
    </source>
</evidence>
<protein>
    <recommendedName>
        <fullName evidence="8 9">1,4-dihydroxy-2-naphthoate octaprenyltransferase</fullName>
        <shortName evidence="8">DHNA-octaprenyltransferase</shortName>
        <ecNumber evidence="8 9">2.5.1.74</ecNumber>
    </recommendedName>
</protein>
<evidence type="ECO:0000256" key="3">
    <source>
        <dbReference type="ARBA" id="ARBA00022475"/>
    </source>
</evidence>
<dbReference type="OrthoDB" id="9767568at2"/>
<dbReference type="NCBIfam" id="TIGR00751">
    <property type="entry name" value="menA"/>
    <property type="match status" value="1"/>
</dbReference>
<comment type="function">
    <text evidence="8">Conversion of 1,4-dihydroxy-2-naphthoate (DHNA) to demethylmenaquinone (DMK).</text>
</comment>
<keyword evidence="7 8" id="KW-0472">Membrane</keyword>
<comment type="catalytic activity">
    <reaction evidence="8">
        <text>an all-trans-polyprenyl diphosphate + 1,4-dihydroxy-2-naphthoate + H(+) = a 2-demethylmenaquinol + CO2 + diphosphate</text>
        <dbReference type="Rhea" id="RHEA:26478"/>
        <dbReference type="Rhea" id="RHEA-COMP:9563"/>
        <dbReference type="Rhea" id="RHEA-COMP:9564"/>
        <dbReference type="ChEBI" id="CHEBI:11173"/>
        <dbReference type="ChEBI" id="CHEBI:15378"/>
        <dbReference type="ChEBI" id="CHEBI:16526"/>
        <dbReference type="ChEBI" id="CHEBI:33019"/>
        <dbReference type="ChEBI" id="CHEBI:55437"/>
        <dbReference type="ChEBI" id="CHEBI:58914"/>
        <dbReference type="EC" id="2.5.1.74"/>
    </reaction>
</comment>
<evidence type="ECO:0000313" key="10">
    <source>
        <dbReference type="EMBL" id="SCC79479.1"/>
    </source>
</evidence>
<dbReference type="AlphaFoldDB" id="A0A1C4H3E0"/>
<evidence type="ECO:0000256" key="9">
    <source>
        <dbReference type="NCBIfam" id="TIGR00751"/>
    </source>
</evidence>
<comment type="similarity">
    <text evidence="8">Belongs to the MenA family. Type 1 subfamily.</text>
</comment>
<keyword evidence="11" id="KW-1185">Reference proteome</keyword>
<dbReference type="EC" id="2.5.1.74" evidence="8 9"/>
<evidence type="ECO:0000256" key="1">
    <source>
        <dbReference type="ARBA" id="ARBA00004141"/>
    </source>
</evidence>
<feature type="transmembrane region" description="Helical" evidence="8">
    <location>
        <begin position="185"/>
        <end position="203"/>
    </location>
</feature>
<dbReference type="InterPro" id="IPR026046">
    <property type="entry name" value="UBIAD1"/>
</dbReference>
<dbReference type="Proteomes" id="UP000242610">
    <property type="component" value="Unassembled WGS sequence"/>
</dbReference>
<keyword evidence="2 8" id="KW-0474">Menaquinone biosynthesis</keyword>